<feature type="region of interest" description="Disordered" evidence="1">
    <location>
        <begin position="45"/>
        <end position="149"/>
    </location>
</feature>
<dbReference type="Pfam" id="PF13539">
    <property type="entry name" value="Peptidase_M15_4"/>
    <property type="match status" value="1"/>
</dbReference>
<dbReference type="AlphaFoldDB" id="A0A1M6E4G5"/>
<feature type="domain" description="Peptidase M15C" evidence="3">
    <location>
        <begin position="260"/>
        <end position="343"/>
    </location>
</feature>
<feature type="compositionally biased region" description="Polar residues" evidence="1">
    <location>
        <begin position="125"/>
        <end position="135"/>
    </location>
</feature>
<keyword evidence="4" id="KW-0121">Carboxypeptidase</keyword>
<dbReference type="Proteomes" id="UP000184278">
    <property type="component" value="Unassembled WGS sequence"/>
</dbReference>
<dbReference type="RefSeq" id="WP_242951227.1">
    <property type="nucleotide sequence ID" value="NZ_FQXK01000041.1"/>
</dbReference>
<gene>
    <name evidence="4" type="ORF">SAMN02745229_03655</name>
</gene>
<evidence type="ECO:0000313" key="5">
    <source>
        <dbReference type="Proteomes" id="UP000184278"/>
    </source>
</evidence>
<organism evidence="4 5">
    <name type="scientific">Butyrivibrio fibrisolvens DSM 3071</name>
    <dbReference type="NCBI Taxonomy" id="1121131"/>
    <lineage>
        <taxon>Bacteria</taxon>
        <taxon>Bacillati</taxon>
        <taxon>Bacillota</taxon>
        <taxon>Clostridia</taxon>
        <taxon>Lachnospirales</taxon>
        <taxon>Lachnospiraceae</taxon>
        <taxon>Butyrivibrio</taxon>
    </lineage>
</organism>
<dbReference type="STRING" id="1121131.SAMN02745229_03655"/>
<feature type="compositionally biased region" description="Polar residues" evidence="1">
    <location>
        <begin position="45"/>
        <end position="81"/>
    </location>
</feature>
<feature type="compositionally biased region" description="Low complexity" evidence="1">
    <location>
        <begin position="93"/>
        <end position="112"/>
    </location>
</feature>
<evidence type="ECO:0000256" key="1">
    <source>
        <dbReference type="SAM" id="MobiDB-lite"/>
    </source>
</evidence>
<reference evidence="5" key="1">
    <citation type="submission" date="2016-11" db="EMBL/GenBank/DDBJ databases">
        <authorList>
            <person name="Varghese N."/>
            <person name="Submissions S."/>
        </authorList>
    </citation>
    <scope>NUCLEOTIDE SEQUENCE [LARGE SCALE GENOMIC DNA]</scope>
    <source>
        <strain evidence="5">DSM 3071</strain>
    </source>
</reference>
<dbReference type="InterPro" id="IPR009045">
    <property type="entry name" value="Zn_M74/Hedgehog-like"/>
</dbReference>
<dbReference type="GO" id="GO:0004180">
    <property type="term" value="F:carboxypeptidase activity"/>
    <property type="evidence" value="ECO:0007669"/>
    <property type="project" value="UniProtKB-KW"/>
</dbReference>
<name>A0A1M6E4G5_BUTFI</name>
<sequence>MVKNSKNIISILLVMVLLCQGCGHSADGVTGSGTAVTDVAGTSLTDSIRSDSGTDNSSADNSAENISGTENTGKDSSNTGKTDSEKADTEQPNTDSSNTNSSNTNSSNTDQSNADKSNTDKSDAEQSNTDSSVIEEQNDTTKENNTMTPEISEKDFYIAMISDEIFARMKGKSYKDDCNVPIEDLRYIHILHKNLEGNTLEGEMVCHEIIAQDLLEIFEELYLNNYPIERVELVDNYDADDETSMTANNSSCFNYRCISHTTKISKHGLGIAVDINPLYNPYTKIVDGTRTIEPAAGAPYLDREADFPYKIDENDLCYKLFIEHGFQWGGSWTNSKDYQHFELPDAVADELRAKYK</sequence>
<keyword evidence="2" id="KW-0732">Signal</keyword>
<dbReference type="SUPFAM" id="SSF55166">
    <property type="entry name" value="Hedgehog/DD-peptidase"/>
    <property type="match status" value="1"/>
</dbReference>
<feature type="chain" id="PRO_5038684564" evidence="2">
    <location>
        <begin position="26"/>
        <end position="356"/>
    </location>
</feature>
<proteinExistence type="predicted"/>
<keyword evidence="5" id="KW-1185">Reference proteome</keyword>
<dbReference type="EMBL" id="FQXK01000041">
    <property type="protein sequence ID" value="SHI80270.1"/>
    <property type="molecule type" value="Genomic_DNA"/>
</dbReference>
<evidence type="ECO:0000313" key="4">
    <source>
        <dbReference type="EMBL" id="SHI80270.1"/>
    </source>
</evidence>
<evidence type="ECO:0000256" key="2">
    <source>
        <dbReference type="SAM" id="SignalP"/>
    </source>
</evidence>
<dbReference type="Gene3D" id="3.30.1380.10">
    <property type="match status" value="1"/>
</dbReference>
<dbReference type="InterPro" id="IPR039561">
    <property type="entry name" value="Peptidase_M15C"/>
</dbReference>
<keyword evidence="4" id="KW-0378">Hydrolase</keyword>
<keyword evidence="4" id="KW-0645">Protease</keyword>
<evidence type="ECO:0000259" key="3">
    <source>
        <dbReference type="Pfam" id="PF13539"/>
    </source>
</evidence>
<accession>A0A1M6E4G5</accession>
<dbReference type="GeneID" id="89508244"/>
<feature type="signal peptide" evidence="2">
    <location>
        <begin position="1"/>
        <end position="25"/>
    </location>
</feature>
<protein>
    <submittedName>
        <fullName evidence="4">D-alanyl-D-alanine carboxypeptidase</fullName>
    </submittedName>
</protein>